<feature type="domain" description="PNPLA" evidence="3">
    <location>
        <begin position="9"/>
        <end position="180"/>
    </location>
</feature>
<dbReference type="Pfam" id="PF01734">
    <property type="entry name" value="Patatin"/>
    <property type="match status" value="1"/>
</dbReference>
<feature type="active site" description="Proton acceptor" evidence="2">
    <location>
        <position position="167"/>
    </location>
</feature>
<feature type="short sequence motif" description="DGA/G" evidence="2">
    <location>
        <begin position="167"/>
        <end position="169"/>
    </location>
</feature>
<dbReference type="AlphaFoldDB" id="A0A219B8A5"/>
<keyword evidence="5" id="KW-1185">Reference proteome</keyword>
<dbReference type="GO" id="GO:0016787">
    <property type="term" value="F:hydrolase activity"/>
    <property type="evidence" value="ECO:0007669"/>
    <property type="project" value="UniProtKB-UniRule"/>
</dbReference>
<protein>
    <recommendedName>
        <fullName evidence="3">PNPLA domain-containing protein</fullName>
    </recommendedName>
</protein>
<feature type="short sequence motif" description="GXGXXG" evidence="2">
    <location>
        <begin position="13"/>
        <end position="18"/>
    </location>
</feature>
<gene>
    <name evidence="4" type="ORF">B5C34_13735</name>
</gene>
<dbReference type="Gene3D" id="3.40.1090.10">
    <property type="entry name" value="Cytosolic phospholipase A2 catalytic domain"/>
    <property type="match status" value="2"/>
</dbReference>
<proteinExistence type="predicted"/>
<sequence length="330" mass="35305">MITDIDLAIVLSGGGSRGAFQVGVLDALVQRSGLKVGLYAGISTGAIQALGAAQDRITDLRETWLALKGDSSVYRKRPLGMVGAFLFGRNSLYDAAPIRERIRDFHDQAALEAAGKGLSVGTVNLRTGELTYVNETTPDLAEWTIASAAVPATYQPLVDTEGDQWVDGGVRDITPLGAVLARRPKAVLVILAQNRRLGAGAGKAPYDGILDIGLRAVSILTDEVFQNDIANAERINGLLGAIAEQRLRLQDENLDPVEIDRVMQPLEARTQRYNDVPIAIIEPAATYPLPGSTDFDPAAIRDLMAHGEDVAMADATGDLIADLKRRARIS</sequence>
<feature type="active site" description="Nucleophile" evidence="2">
    <location>
        <position position="43"/>
    </location>
</feature>
<feature type="short sequence motif" description="GXSXG" evidence="2">
    <location>
        <begin position="41"/>
        <end position="45"/>
    </location>
</feature>
<dbReference type="SUPFAM" id="SSF52151">
    <property type="entry name" value="FabD/lysophospholipase-like"/>
    <property type="match status" value="1"/>
</dbReference>
<dbReference type="Proteomes" id="UP000198462">
    <property type="component" value="Unassembled WGS sequence"/>
</dbReference>
<comment type="caution">
    <text evidence="4">The sequence shown here is derived from an EMBL/GenBank/DDBJ whole genome shotgun (WGS) entry which is preliminary data.</text>
</comment>
<dbReference type="InterPro" id="IPR002641">
    <property type="entry name" value="PNPLA_dom"/>
</dbReference>
<organism evidence="4 5">
    <name type="scientific">Pacificimonas flava</name>
    <dbReference type="NCBI Taxonomy" id="1234595"/>
    <lineage>
        <taxon>Bacteria</taxon>
        <taxon>Pseudomonadati</taxon>
        <taxon>Pseudomonadota</taxon>
        <taxon>Alphaproteobacteria</taxon>
        <taxon>Sphingomonadales</taxon>
        <taxon>Sphingosinicellaceae</taxon>
        <taxon>Pacificimonas</taxon>
    </lineage>
</organism>
<name>A0A219B8A5_9SPHN</name>
<evidence type="ECO:0000256" key="1">
    <source>
        <dbReference type="ARBA" id="ARBA00023098"/>
    </source>
</evidence>
<dbReference type="OrthoDB" id="9807112at2"/>
<evidence type="ECO:0000259" key="3">
    <source>
        <dbReference type="PROSITE" id="PS51635"/>
    </source>
</evidence>
<evidence type="ECO:0000256" key="2">
    <source>
        <dbReference type="PROSITE-ProRule" id="PRU01161"/>
    </source>
</evidence>
<dbReference type="PROSITE" id="PS51635">
    <property type="entry name" value="PNPLA"/>
    <property type="match status" value="1"/>
</dbReference>
<dbReference type="EMBL" id="NFZT01000001">
    <property type="protein sequence ID" value="OWV34414.1"/>
    <property type="molecule type" value="Genomic_DNA"/>
</dbReference>
<dbReference type="InterPro" id="IPR016035">
    <property type="entry name" value="Acyl_Trfase/lysoPLipase"/>
</dbReference>
<accession>A0A219B8A5</accession>
<evidence type="ECO:0000313" key="5">
    <source>
        <dbReference type="Proteomes" id="UP000198462"/>
    </source>
</evidence>
<keyword evidence="1 2" id="KW-0443">Lipid metabolism</keyword>
<keyword evidence="2" id="KW-0378">Hydrolase</keyword>
<reference evidence="5" key="1">
    <citation type="submission" date="2017-05" db="EMBL/GenBank/DDBJ databases">
        <authorList>
            <person name="Lin X."/>
        </authorList>
    </citation>
    <scope>NUCLEOTIDE SEQUENCE [LARGE SCALE GENOMIC DNA]</scope>
    <source>
        <strain evidence="5">JLT2012</strain>
    </source>
</reference>
<dbReference type="RefSeq" id="WP_088713114.1">
    <property type="nucleotide sequence ID" value="NZ_NFZT01000001.1"/>
</dbReference>
<dbReference type="GO" id="GO:0016042">
    <property type="term" value="P:lipid catabolic process"/>
    <property type="evidence" value="ECO:0007669"/>
    <property type="project" value="UniProtKB-UniRule"/>
</dbReference>
<evidence type="ECO:0000313" key="4">
    <source>
        <dbReference type="EMBL" id="OWV34414.1"/>
    </source>
</evidence>
<keyword evidence="2" id="KW-0442">Lipid degradation</keyword>